<evidence type="ECO:0000313" key="3">
    <source>
        <dbReference type="Proteomes" id="UP000712281"/>
    </source>
</evidence>
<accession>A0A8S9IC93</accession>
<reference evidence="2" key="1">
    <citation type="submission" date="2019-12" db="EMBL/GenBank/DDBJ databases">
        <title>Genome sequencing and annotation of Brassica cretica.</title>
        <authorList>
            <person name="Studholme D.J."/>
            <person name="Sarris P.F."/>
        </authorList>
    </citation>
    <scope>NUCLEOTIDE SEQUENCE</scope>
    <source>
        <strain evidence="2">PFS-001/15</strain>
        <tissue evidence="2">Leaf</tissue>
    </source>
</reference>
<evidence type="ECO:0000313" key="2">
    <source>
        <dbReference type="EMBL" id="KAF2567318.1"/>
    </source>
</evidence>
<name>A0A8S9IC93_BRACR</name>
<dbReference type="AlphaFoldDB" id="A0A8S9IC93"/>
<gene>
    <name evidence="2" type="ORF">F2Q68_00026907</name>
</gene>
<organism evidence="2 3">
    <name type="scientific">Brassica cretica</name>
    <name type="common">Mustard</name>
    <dbReference type="NCBI Taxonomy" id="69181"/>
    <lineage>
        <taxon>Eukaryota</taxon>
        <taxon>Viridiplantae</taxon>
        <taxon>Streptophyta</taxon>
        <taxon>Embryophyta</taxon>
        <taxon>Tracheophyta</taxon>
        <taxon>Spermatophyta</taxon>
        <taxon>Magnoliopsida</taxon>
        <taxon>eudicotyledons</taxon>
        <taxon>Gunneridae</taxon>
        <taxon>Pentapetalae</taxon>
        <taxon>rosids</taxon>
        <taxon>malvids</taxon>
        <taxon>Brassicales</taxon>
        <taxon>Brassicaceae</taxon>
        <taxon>Brassiceae</taxon>
        <taxon>Brassica</taxon>
    </lineage>
</organism>
<feature type="compositionally biased region" description="Acidic residues" evidence="1">
    <location>
        <begin position="116"/>
        <end position="160"/>
    </location>
</feature>
<feature type="region of interest" description="Disordered" evidence="1">
    <location>
        <begin position="111"/>
        <end position="162"/>
    </location>
</feature>
<dbReference type="Proteomes" id="UP000712281">
    <property type="component" value="Unassembled WGS sequence"/>
</dbReference>
<proteinExistence type="predicted"/>
<protein>
    <submittedName>
        <fullName evidence="2">Uncharacterized protein</fullName>
    </submittedName>
</protein>
<dbReference type="EMBL" id="QGKW02001911">
    <property type="protein sequence ID" value="KAF2567318.1"/>
    <property type="molecule type" value="Genomic_DNA"/>
</dbReference>
<comment type="caution">
    <text evidence="2">The sequence shown here is derived from an EMBL/GenBank/DDBJ whole genome shotgun (WGS) entry which is preliminary data.</text>
</comment>
<sequence>MDRQLHAVYGEWLLKDGCWNFVVDKFKGARLFFLSESSTHAELVAMAQEDYNLDMKTESVELAYSLPEAMMQQMAPDTPPIRVTSDRQVRNLLEITKMHEVRICVSSLSKMRTVPEEGEEDDEGYEADERDEDDDDMAEDENHDGEEYDGEEEDAEDADIPDVAKAVDDIEDYSEYGKVKDEEEEEDDEMGFEDFKGTYGSEGGRSNASKIYVNQSFASRDALVSKMRLTAVRPPHIHQHIERSLEQQITSSHQYDTKCSCLQGALPLMYVSSAGVLKTTQTTSRKSSTKSYTLEDFQEVFYEVLSLLEDFKEVFHSVRLRRRLCGSRETRFVVRGEITGGENDGIREITGGENDGITDGEKSERRLRNRPWRETALGFRKVVK</sequence>
<evidence type="ECO:0000256" key="1">
    <source>
        <dbReference type="SAM" id="MobiDB-lite"/>
    </source>
</evidence>